<dbReference type="EMBL" id="BLTE01000004">
    <property type="protein sequence ID" value="GFK93411.1"/>
    <property type="molecule type" value="Genomic_DNA"/>
</dbReference>
<name>A0A6V8LS65_9BACT</name>
<keyword evidence="1" id="KW-0805">Transcription regulation</keyword>
<dbReference type="SUPFAM" id="SSF53335">
    <property type="entry name" value="S-adenosyl-L-methionine-dependent methyltransferases"/>
    <property type="match status" value="1"/>
</dbReference>
<comment type="caution">
    <text evidence="5">The sequence shown here is derived from an EMBL/GenBank/DDBJ whole genome shotgun (WGS) entry which is preliminary data.</text>
</comment>
<dbReference type="CDD" id="cd00090">
    <property type="entry name" value="HTH_ARSR"/>
    <property type="match status" value="1"/>
</dbReference>
<dbReference type="InterPro" id="IPR036390">
    <property type="entry name" value="WH_DNA-bd_sf"/>
</dbReference>
<dbReference type="InterPro" id="IPR051011">
    <property type="entry name" value="Metal_resp_trans_reg"/>
</dbReference>
<dbReference type="GO" id="GO:0008757">
    <property type="term" value="F:S-adenosylmethionine-dependent methyltransferase activity"/>
    <property type="evidence" value="ECO:0007669"/>
    <property type="project" value="InterPro"/>
</dbReference>
<dbReference type="AlphaFoldDB" id="A0A6V8LS65"/>
<dbReference type="Gene3D" id="3.40.50.150">
    <property type="entry name" value="Vaccinia Virus protein VP39"/>
    <property type="match status" value="1"/>
</dbReference>
<dbReference type="InterPro" id="IPR036388">
    <property type="entry name" value="WH-like_DNA-bd_sf"/>
</dbReference>
<evidence type="ECO:0000313" key="5">
    <source>
        <dbReference type="EMBL" id="GFK93411.1"/>
    </source>
</evidence>
<dbReference type="Proteomes" id="UP000494245">
    <property type="component" value="Unassembled WGS sequence"/>
</dbReference>
<keyword evidence="2" id="KW-0238">DNA-binding</keyword>
<dbReference type="SMART" id="SM00418">
    <property type="entry name" value="HTH_ARSR"/>
    <property type="match status" value="1"/>
</dbReference>
<reference evidence="5 6" key="2">
    <citation type="submission" date="2020-05" db="EMBL/GenBank/DDBJ databases">
        <title>Draft genome sequence of Desulfovibrio sp. strainFSS-1.</title>
        <authorList>
            <person name="Shimoshige H."/>
            <person name="Kobayashi H."/>
            <person name="Maekawa T."/>
        </authorList>
    </citation>
    <scope>NUCLEOTIDE SEQUENCE [LARGE SCALE GENOMIC DNA]</scope>
    <source>
        <strain evidence="5 6">SIID29052-01</strain>
    </source>
</reference>
<dbReference type="GO" id="GO:0003700">
    <property type="term" value="F:DNA-binding transcription factor activity"/>
    <property type="evidence" value="ECO:0007669"/>
    <property type="project" value="InterPro"/>
</dbReference>
<dbReference type="SUPFAM" id="SSF46785">
    <property type="entry name" value="Winged helix' DNA-binding domain"/>
    <property type="match status" value="1"/>
</dbReference>
<dbReference type="Pfam" id="PF01022">
    <property type="entry name" value="HTH_5"/>
    <property type="match status" value="1"/>
</dbReference>
<organism evidence="5 6">
    <name type="scientific">Fundidesulfovibrio magnetotacticus</name>
    <dbReference type="NCBI Taxonomy" id="2730080"/>
    <lineage>
        <taxon>Bacteria</taxon>
        <taxon>Pseudomonadati</taxon>
        <taxon>Thermodesulfobacteriota</taxon>
        <taxon>Desulfovibrionia</taxon>
        <taxon>Desulfovibrionales</taxon>
        <taxon>Desulfovibrionaceae</taxon>
        <taxon>Fundidesulfovibrio</taxon>
    </lineage>
</organism>
<reference evidence="5 6" key="1">
    <citation type="submission" date="2020-04" db="EMBL/GenBank/DDBJ databases">
        <authorList>
            <consortium name="Desulfovibrio sp. FSS-1 genome sequencing consortium"/>
            <person name="Shimoshige H."/>
            <person name="Kobayashi H."/>
            <person name="Maekawa T."/>
        </authorList>
    </citation>
    <scope>NUCLEOTIDE SEQUENCE [LARGE SCALE GENOMIC DNA]</scope>
    <source>
        <strain evidence="5 6">SIID29052-01</strain>
    </source>
</reference>
<evidence type="ECO:0000259" key="4">
    <source>
        <dbReference type="PROSITE" id="PS50987"/>
    </source>
</evidence>
<dbReference type="RefSeq" id="WP_173082407.1">
    <property type="nucleotide sequence ID" value="NZ_BLTE01000004.1"/>
</dbReference>
<dbReference type="InterPro" id="IPR029063">
    <property type="entry name" value="SAM-dependent_MTases_sf"/>
</dbReference>
<evidence type="ECO:0000256" key="3">
    <source>
        <dbReference type="ARBA" id="ARBA00023163"/>
    </source>
</evidence>
<dbReference type="CDD" id="cd02440">
    <property type="entry name" value="AdoMet_MTases"/>
    <property type="match status" value="1"/>
</dbReference>
<dbReference type="InterPro" id="IPR013216">
    <property type="entry name" value="Methyltransf_11"/>
</dbReference>
<dbReference type="InterPro" id="IPR001845">
    <property type="entry name" value="HTH_ArsR_DNA-bd_dom"/>
</dbReference>
<evidence type="ECO:0000313" key="6">
    <source>
        <dbReference type="Proteomes" id="UP000494245"/>
    </source>
</evidence>
<feature type="domain" description="HTH arsR-type" evidence="4">
    <location>
        <begin position="1"/>
        <end position="92"/>
    </location>
</feature>
<dbReference type="PANTHER" id="PTHR43132:SF2">
    <property type="entry name" value="ARSENICAL RESISTANCE OPERON REPRESSOR ARSR-RELATED"/>
    <property type="match status" value="1"/>
</dbReference>
<dbReference type="Gene3D" id="1.10.10.10">
    <property type="entry name" value="Winged helix-like DNA-binding domain superfamily/Winged helix DNA-binding domain"/>
    <property type="match status" value="1"/>
</dbReference>
<keyword evidence="6" id="KW-1185">Reference proteome</keyword>
<gene>
    <name evidence="5" type="primary">arsR1_1</name>
    <name evidence="5" type="ORF">NNJEOMEG_01243</name>
</gene>
<dbReference type="GO" id="GO:0003677">
    <property type="term" value="F:DNA binding"/>
    <property type="evidence" value="ECO:0007669"/>
    <property type="project" value="UniProtKB-KW"/>
</dbReference>
<evidence type="ECO:0000256" key="1">
    <source>
        <dbReference type="ARBA" id="ARBA00023015"/>
    </source>
</evidence>
<dbReference type="NCBIfam" id="NF033788">
    <property type="entry name" value="HTH_metalloreg"/>
    <property type="match status" value="1"/>
</dbReference>
<sequence>MNGCPALAVFKALADETRLRLYRLLTRFELNVGEIVGVLGMGQSRISRHLRILVESGLLTARRDGLWVFYSAPDTPLRAAVEPLAGDCGPPEDLARARQCLDARALETRRFFNAIAPDWRAMRREVLGELDLDGLILSLTPTCAKAADLGCGPGDLLEALGAKAASLVGVDASSAMLELARRKPGLALASLRVGELEHLPLADAEVQAAVLSLTLHHLSDPAAALREARRVLAPGGTLVVADYLKHGDERLRERFGDRWLGFSRDEMSRWLGEAGLTLERFEERNVNNGLALGVYAARRPETEETK</sequence>
<protein>
    <submittedName>
        <fullName evidence="5">Arsenic resistance transcriptional regulator ArsR1</fullName>
    </submittedName>
</protein>
<evidence type="ECO:0000256" key="2">
    <source>
        <dbReference type="ARBA" id="ARBA00023125"/>
    </source>
</evidence>
<dbReference type="PROSITE" id="PS50987">
    <property type="entry name" value="HTH_ARSR_2"/>
    <property type="match status" value="1"/>
</dbReference>
<keyword evidence="3" id="KW-0804">Transcription</keyword>
<dbReference type="Pfam" id="PF08241">
    <property type="entry name" value="Methyltransf_11"/>
    <property type="match status" value="1"/>
</dbReference>
<accession>A0A6V8LS65</accession>
<dbReference type="InterPro" id="IPR011991">
    <property type="entry name" value="ArsR-like_HTH"/>
</dbReference>
<dbReference type="PANTHER" id="PTHR43132">
    <property type="entry name" value="ARSENICAL RESISTANCE OPERON REPRESSOR ARSR-RELATED"/>
    <property type="match status" value="1"/>
</dbReference>
<dbReference type="PRINTS" id="PR00778">
    <property type="entry name" value="HTHARSR"/>
</dbReference>
<proteinExistence type="predicted"/>